<feature type="region of interest" description="Disordered" evidence="7">
    <location>
        <begin position="29"/>
        <end position="116"/>
    </location>
</feature>
<dbReference type="PROSITE" id="PS51294">
    <property type="entry name" value="HTH_MYB"/>
    <property type="match status" value="1"/>
</dbReference>
<keyword evidence="4" id="KW-0238">DNA-binding</keyword>
<dbReference type="InterPro" id="IPR009057">
    <property type="entry name" value="Homeodomain-like_sf"/>
</dbReference>
<comment type="subcellular location">
    <subcellularLocation>
        <location evidence="1">Nucleus</location>
    </subcellularLocation>
</comment>
<evidence type="ECO:0000256" key="7">
    <source>
        <dbReference type="SAM" id="MobiDB-lite"/>
    </source>
</evidence>
<evidence type="ECO:0000259" key="8">
    <source>
        <dbReference type="PROSITE" id="PS50090"/>
    </source>
</evidence>
<dbReference type="PROSITE" id="PS50090">
    <property type="entry name" value="MYB_LIKE"/>
    <property type="match status" value="1"/>
</dbReference>
<evidence type="ECO:0000313" key="10">
    <source>
        <dbReference type="EMBL" id="PKH70337.1"/>
    </source>
</evidence>
<comment type="caution">
    <text evidence="10">The sequence shown here is derived from an EMBL/GenBank/DDBJ whole genome shotgun (WGS) entry which is preliminary data.</text>
</comment>
<dbReference type="CDD" id="cd00167">
    <property type="entry name" value="SANT"/>
    <property type="match status" value="1"/>
</dbReference>
<dbReference type="InterPro" id="IPR051953">
    <property type="entry name" value="Plant_SW-associated_TFs"/>
</dbReference>
<dbReference type="InterPro" id="IPR001005">
    <property type="entry name" value="SANT/Myb"/>
</dbReference>
<dbReference type="InterPro" id="IPR017930">
    <property type="entry name" value="Myb_dom"/>
</dbReference>
<proteinExistence type="predicted"/>
<dbReference type="Pfam" id="PF00249">
    <property type="entry name" value="Myb_DNA-binding"/>
    <property type="match status" value="1"/>
</dbReference>
<evidence type="ECO:0000256" key="5">
    <source>
        <dbReference type="ARBA" id="ARBA00023163"/>
    </source>
</evidence>
<dbReference type="PANTHER" id="PTHR47997">
    <property type="entry name" value="MYB DOMAIN PROTEIN 55"/>
    <property type="match status" value="1"/>
</dbReference>
<reference evidence="10 11" key="1">
    <citation type="submission" date="2017-11" db="EMBL/GenBank/DDBJ databases">
        <title>De-novo sequencing of pomegranate (Punica granatum L.) genome.</title>
        <authorList>
            <person name="Akparov Z."/>
            <person name="Amiraslanov A."/>
            <person name="Hajiyeva S."/>
            <person name="Abbasov M."/>
            <person name="Kaur K."/>
            <person name="Hamwieh A."/>
            <person name="Solovyev V."/>
            <person name="Salamov A."/>
            <person name="Braich B."/>
            <person name="Kosarev P."/>
            <person name="Mahmoud A."/>
            <person name="Hajiyev E."/>
            <person name="Babayeva S."/>
            <person name="Izzatullayeva V."/>
            <person name="Mammadov A."/>
            <person name="Mammadov A."/>
            <person name="Sharifova S."/>
            <person name="Ojaghi J."/>
            <person name="Eynullazada K."/>
            <person name="Bayramov B."/>
            <person name="Abdulazimova A."/>
            <person name="Shahmuradov I."/>
        </authorList>
    </citation>
    <scope>NUCLEOTIDE SEQUENCE [LARGE SCALE GENOMIC DNA]</scope>
    <source>
        <strain evidence="11">cv. AG2017</strain>
        <tissue evidence="10">Leaf</tissue>
    </source>
</reference>
<evidence type="ECO:0000256" key="2">
    <source>
        <dbReference type="ARBA" id="ARBA00022737"/>
    </source>
</evidence>
<keyword evidence="6" id="KW-0539">Nucleus</keyword>
<accession>A0A2I0GT99</accession>
<feature type="domain" description="Myb-like" evidence="8">
    <location>
        <begin position="1"/>
        <end position="24"/>
    </location>
</feature>
<keyword evidence="3" id="KW-0805">Transcription regulation</keyword>
<feature type="compositionally biased region" description="Polar residues" evidence="7">
    <location>
        <begin position="68"/>
        <end position="81"/>
    </location>
</feature>
<evidence type="ECO:0000256" key="1">
    <source>
        <dbReference type="ARBA" id="ARBA00004123"/>
    </source>
</evidence>
<gene>
    <name evidence="10" type="ORF">CRG98_050071</name>
</gene>
<dbReference type="EMBL" id="PGOL01044485">
    <property type="protein sequence ID" value="PKH70337.1"/>
    <property type="molecule type" value="Genomic_DNA"/>
</dbReference>
<feature type="compositionally biased region" description="Polar residues" evidence="7">
    <location>
        <begin position="90"/>
        <end position="101"/>
    </location>
</feature>
<evidence type="ECO:0000313" key="11">
    <source>
        <dbReference type="Proteomes" id="UP000233551"/>
    </source>
</evidence>
<feature type="compositionally biased region" description="Basic and acidic residues" evidence="7">
    <location>
        <begin position="48"/>
        <end position="57"/>
    </location>
</feature>
<dbReference type="SUPFAM" id="SSF46689">
    <property type="entry name" value="Homeodomain-like"/>
    <property type="match status" value="1"/>
</dbReference>
<dbReference type="Proteomes" id="UP000233551">
    <property type="component" value="Unassembled WGS sequence"/>
</dbReference>
<dbReference type="Gene3D" id="1.10.10.60">
    <property type="entry name" value="Homeodomain-like"/>
    <property type="match status" value="1"/>
</dbReference>
<keyword evidence="2" id="KW-0677">Repeat</keyword>
<protein>
    <submittedName>
        <fullName evidence="10">Uncharacterized protein</fullName>
    </submittedName>
</protein>
<evidence type="ECO:0000256" key="6">
    <source>
        <dbReference type="ARBA" id="ARBA00023242"/>
    </source>
</evidence>
<dbReference type="PANTHER" id="PTHR47997:SF11">
    <property type="entry name" value="TRANSCRIPTION FACTOR LAF1"/>
    <property type="match status" value="1"/>
</dbReference>
<evidence type="ECO:0000256" key="4">
    <source>
        <dbReference type="ARBA" id="ARBA00023125"/>
    </source>
</evidence>
<keyword evidence="5" id="KW-0804">Transcription</keyword>
<dbReference type="AlphaFoldDB" id="A0A2I0GT99"/>
<feature type="domain" description="HTH myb-type" evidence="9">
    <location>
        <begin position="1"/>
        <end position="28"/>
    </location>
</feature>
<keyword evidence="11" id="KW-1185">Reference proteome</keyword>
<evidence type="ECO:0000259" key="9">
    <source>
        <dbReference type="PROSITE" id="PS51294"/>
    </source>
</evidence>
<feature type="compositionally biased region" description="Polar residues" evidence="7">
    <location>
        <begin position="31"/>
        <end position="47"/>
    </location>
</feature>
<sequence length="153" mass="16516">WSAIAAHLPGRTANGVKNHWHTYLKNRLEPEQTSSVSTSQSAHNSDLSFEKDMREPSGEPVIHHGYVSSESPATNSVTGSDSIPPLVPSSPGTLFSTTETGLTDAPVSCSESDASSTRMRMLSPGRFWTEPFMADTTFDDMACPGSYSMSPLY</sequence>
<dbReference type="STRING" id="22663.A0A2I0GT99"/>
<dbReference type="GO" id="GO:0003677">
    <property type="term" value="F:DNA binding"/>
    <property type="evidence" value="ECO:0007669"/>
    <property type="project" value="UniProtKB-KW"/>
</dbReference>
<organism evidence="10 11">
    <name type="scientific">Punica granatum</name>
    <name type="common">Pomegranate</name>
    <dbReference type="NCBI Taxonomy" id="22663"/>
    <lineage>
        <taxon>Eukaryota</taxon>
        <taxon>Viridiplantae</taxon>
        <taxon>Streptophyta</taxon>
        <taxon>Embryophyta</taxon>
        <taxon>Tracheophyta</taxon>
        <taxon>Spermatophyta</taxon>
        <taxon>Magnoliopsida</taxon>
        <taxon>eudicotyledons</taxon>
        <taxon>Gunneridae</taxon>
        <taxon>Pentapetalae</taxon>
        <taxon>rosids</taxon>
        <taxon>malvids</taxon>
        <taxon>Myrtales</taxon>
        <taxon>Lythraceae</taxon>
        <taxon>Punica</taxon>
    </lineage>
</organism>
<evidence type="ECO:0000256" key="3">
    <source>
        <dbReference type="ARBA" id="ARBA00023015"/>
    </source>
</evidence>
<name>A0A2I0GT99_PUNGR</name>
<dbReference type="GO" id="GO:0005634">
    <property type="term" value="C:nucleus"/>
    <property type="evidence" value="ECO:0007669"/>
    <property type="project" value="UniProtKB-SubCell"/>
</dbReference>
<feature type="non-terminal residue" evidence="10">
    <location>
        <position position="1"/>
    </location>
</feature>